<feature type="transmembrane region" description="Helical" evidence="2">
    <location>
        <begin position="442"/>
        <end position="459"/>
    </location>
</feature>
<feature type="transmembrane region" description="Helical" evidence="2">
    <location>
        <begin position="377"/>
        <end position="394"/>
    </location>
</feature>
<keyword evidence="2" id="KW-0472">Membrane</keyword>
<dbReference type="EMBL" id="JAFNEN010000529">
    <property type="protein sequence ID" value="KAG8181170.1"/>
    <property type="molecule type" value="Genomic_DNA"/>
</dbReference>
<feature type="transmembrane region" description="Helical" evidence="2">
    <location>
        <begin position="34"/>
        <end position="58"/>
    </location>
</feature>
<evidence type="ECO:0000313" key="5">
    <source>
        <dbReference type="Proteomes" id="UP000827092"/>
    </source>
</evidence>
<name>A0AAV6UA26_9ARAC</name>
<comment type="subcellular location">
    <subcellularLocation>
        <location evidence="1">Membrane</location>
        <topology evidence="1">Multi-pass membrane protein</topology>
    </subcellularLocation>
</comment>
<feature type="transmembrane region" description="Helical" evidence="2">
    <location>
        <begin position="64"/>
        <end position="82"/>
    </location>
</feature>
<keyword evidence="2" id="KW-0812">Transmembrane</keyword>
<dbReference type="Proteomes" id="UP000827092">
    <property type="component" value="Unassembled WGS sequence"/>
</dbReference>
<accession>A0AAV6UA26</accession>
<sequence>MFGTEREQAAFPFTLQYAVKNLSGPFIGYIGNKFGLRCTTVLGCLLSSVSLAACFLVKDILSFTILWGIAFGVGFGLSTMLIPKILQLYFPKSFNLVQGIFLSGGSIGSFVFPAVGEYLLLTYGTSGTFLILSGFVLHSVPLAMLLECQETITKIGSHVEVQEKGEILELTKDLTTLEEENGSKFVCRLNSEDIYSKKHYPVEDAKSGMIDVFSLPNSNFDKNYTGLKDCRSTDSVKSQHKNAESGLDAPLKRNEHLAEHECQTKVVSKDSNPDSMENVNFSIKKSLKYHAENMSQGSFNFISRNFKVFFDPAYILVCISMSFLLVPISVLYTIMVDTWRDKGVSEDVTILMTFAIAGLVGRLGFGFLSDLKCTSPLSMYALTSVICGLVMIGFPWLHGFYAMVVFFAVVGVLMGGIMVTPTGVIRDYIEKENLTMAFSSRNVLFGLLTLAQPPVIGYFRETLQSYDGLFYFYGSGCTFGAVIALCVPMAARYRDKKKQEERSCAKFCPKH</sequence>
<evidence type="ECO:0000313" key="4">
    <source>
        <dbReference type="EMBL" id="KAG8181170.1"/>
    </source>
</evidence>
<comment type="caution">
    <text evidence="4">The sequence shown here is derived from an EMBL/GenBank/DDBJ whole genome shotgun (WGS) entry which is preliminary data.</text>
</comment>
<keyword evidence="5" id="KW-1185">Reference proteome</keyword>
<dbReference type="InterPro" id="IPR050327">
    <property type="entry name" value="Proton-linked_MCT"/>
</dbReference>
<dbReference type="InterPro" id="IPR036259">
    <property type="entry name" value="MFS_trans_sf"/>
</dbReference>
<feature type="transmembrane region" description="Helical" evidence="2">
    <location>
        <begin position="471"/>
        <end position="491"/>
    </location>
</feature>
<feature type="domain" description="Major facilitator superfamily (MFS) profile" evidence="3">
    <location>
        <begin position="1"/>
        <end position="151"/>
    </location>
</feature>
<feature type="transmembrane region" description="Helical" evidence="2">
    <location>
        <begin position="400"/>
        <end position="421"/>
    </location>
</feature>
<reference evidence="4 5" key="1">
    <citation type="journal article" date="2022" name="Nat. Ecol. Evol.">
        <title>A masculinizing supergene underlies an exaggerated male reproductive morph in a spider.</title>
        <authorList>
            <person name="Hendrickx F."/>
            <person name="De Corte Z."/>
            <person name="Sonet G."/>
            <person name="Van Belleghem S.M."/>
            <person name="Kostlbacher S."/>
            <person name="Vangestel C."/>
        </authorList>
    </citation>
    <scope>NUCLEOTIDE SEQUENCE [LARGE SCALE GENOMIC DNA]</scope>
    <source>
        <strain evidence="4">W744_W776</strain>
    </source>
</reference>
<dbReference type="PANTHER" id="PTHR11360:SF303">
    <property type="entry name" value="MAJOR FACILITATOR SUPERFAMILY (MFS) PROFILE DOMAIN-CONTAINING PROTEIN"/>
    <property type="match status" value="1"/>
</dbReference>
<feature type="transmembrane region" description="Helical" evidence="2">
    <location>
        <begin position="348"/>
        <end position="365"/>
    </location>
</feature>
<evidence type="ECO:0000259" key="3">
    <source>
        <dbReference type="PROSITE" id="PS50850"/>
    </source>
</evidence>
<dbReference type="Pfam" id="PF07690">
    <property type="entry name" value="MFS_1"/>
    <property type="match status" value="2"/>
</dbReference>
<dbReference type="AlphaFoldDB" id="A0AAV6UA26"/>
<dbReference type="GO" id="GO:0016020">
    <property type="term" value="C:membrane"/>
    <property type="evidence" value="ECO:0007669"/>
    <property type="project" value="UniProtKB-SubCell"/>
</dbReference>
<dbReference type="GO" id="GO:0008028">
    <property type="term" value="F:monocarboxylic acid transmembrane transporter activity"/>
    <property type="evidence" value="ECO:0007669"/>
    <property type="project" value="TreeGrafter"/>
</dbReference>
<dbReference type="InterPro" id="IPR020846">
    <property type="entry name" value="MFS_dom"/>
</dbReference>
<feature type="transmembrane region" description="Helical" evidence="2">
    <location>
        <begin position="313"/>
        <end position="336"/>
    </location>
</feature>
<feature type="transmembrane region" description="Helical" evidence="2">
    <location>
        <begin position="94"/>
        <end position="115"/>
    </location>
</feature>
<evidence type="ECO:0000256" key="1">
    <source>
        <dbReference type="ARBA" id="ARBA00004141"/>
    </source>
</evidence>
<dbReference type="Gene3D" id="1.20.1250.20">
    <property type="entry name" value="MFS general substrate transporter like domains"/>
    <property type="match status" value="2"/>
</dbReference>
<keyword evidence="2" id="KW-1133">Transmembrane helix</keyword>
<organism evidence="4 5">
    <name type="scientific">Oedothorax gibbosus</name>
    <dbReference type="NCBI Taxonomy" id="931172"/>
    <lineage>
        <taxon>Eukaryota</taxon>
        <taxon>Metazoa</taxon>
        <taxon>Ecdysozoa</taxon>
        <taxon>Arthropoda</taxon>
        <taxon>Chelicerata</taxon>
        <taxon>Arachnida</taxon>
        <taxon>Araneae</taxon>
        <taxon>Araneomorphae</taxon>
        <taxon>Entelegynae</taxon>
        <taxon>Araneoidea</taxon>
        <taxon>Linyphiidae</taxon>
        <taxon>Erigoninae</taxon>
        <taxon>Oedothorax</taxon>
    </lineage>
</organism>
<dbReference type="PROSITE" id="PS50850">
    <property type="entry name" value="MFS"/>
    <property type="match status" value="1"/>
</dbReference>
<dbReference type="PANTHER" id="PTHR11360">
    <property type="entry name" value="MONOCARBOXYLATE TRANSPORTER"/>
    <property type="match status" value="1"/>
</dbReference>
<dbReference type="SUPFAM" id="SSF103473">
    <property type="entry name" value="MFS general substrate transporter"/>
    <property type="match status" value="1"/>
</dbReference>
<dbReference type="InterPro" id="IPR011701">
    <property type="entry name" value="MFS"/>
</dbReference>
<proteinExistence type="predicted"/>
<evidence type="ECO:0000256" key="2">
    <source>
        <dbReference type="SAM" id="Phobius"/>
    </source>
</evidence>
<protein>
    <recommendedName>
        <fullName evidence="3">Major facilitator superfamily (MFS) profile domain-containing protein</fullName>
    </recommendedName>
</protein>
<feature type="transmembrane region" description="Helical" evidence="2">
    <location>
        <begin position="127"/>
        <end position="146"/>
    </location>
</feature>
<gene>
    <name evidence="4" type="ORF">JTE90_010943</name>
</gene>